<evidence type="ECO:0000256" key="1">
    <source>
        <dbReference type="ARBA" id="ARBA00004613"/>
    </source>
</evidence>
<dbReference type="EMBL" id="WSEM01000012">
    <property type="protein sequence ID" value="MVQ35631.1"/>
    <property type="molecule type" value="Genomic_DNA"/>
</dbReference>
<dbReference type="InterPro" id="IPR039448">
    <property type="entry name" value="Beta_helix"/>
</dbReference>
<reference evidence="8 9" key="1">
    <citation type="submission" date="2019-12" db="EMBL/GenBank/DDBJ databases">
        <authorList>
            <person name="Huq M.A."/>
        </authorList>
    </citation>
    <scope>NUCLEOTIDE SEQUENCE [LARGE SCALE GENOMIC DNA]</scope>
    <source>
        <strain evidence="8 9">MAH-34</strain>
    </source>
</reference>
<dbReference type="Gene3D" id="2.160.20.10">
    <property type="entry name" value="Single-stranded right-handed beta-helix, Pectin lyase-like"/>
    <property type="match status" value="1"/>
</dbReference>
<proteinExistence type="predicted"/>
<dbReference type="Proteomes" id="UP000467637">
    <property type="component" value="Unassembled WGS sequence"/>
</dbReference>
<dbReference type="Gene3D" id="2.60.120.260">
    <property type="entry name" value="Galactose-binding domain-like"/>
    <property type="match status" value="1"/>
</dbReference>
<dbReference type="SUPFAM" id="SSF51126">
    <property type="entry name" value="Pectin lyase-like"/>
    <property type="match status" value="1"/>
</dbReference>
<dbReference type="PANTHER" id="PTHR43308:SF5">
    <property type="entry name" value="S-LAYER PROTEIN _ PEPTIDOGLYCAN ENDO-BETA-N-ACETYLGLUCOSAMINIDASE"/>
    <property type="match status" value="1"/>
</dbReference>
<dbReference type="InterPro" id="IPR036116">
    <property type="entry name" value="FN3_sf"/>
</dbReference>
<dbReference type="InterPro" id="IPR011050">
    <property type="entry name" value="Pectin_lyase_fold/virulence"/>
</dbReference>
<dbReference type="InterPro" id="IPR025883">
    <property type="entry name" value="Cadherin-like_domain"/>
</dbReference>
<sequence>MKIRFLQKRLALLVLFSMVFSLLLVPAAGRAADVEVDVAALPTSADAAIVIDSTKPEVADTNYDNRTNLGSSTLGLYSLSTSSSKKTEVYFKFDVSTVSDSTYKYYLQVSAKKGSSDIDTALQVYGLLNNSWQESTITWNNAPQTDLSAMNPLGQFIVNQANSAKPILYTVDVTDYVRQHLSDQKVSFIIASNSTNSVNVYSKENTSASNPEPQLLVRRVVQSDTTPPIWGQNAALKSINLGMDFVQLTWPAAIDDSAVSNYKLYQNDVLLSNVTGNTYTVQGLTPNTSVTYSVYAGDAVGNYSLTPLTYNVTTLSAPVTPLQVVEVNASSSDGNVESNTLDNNLFSRWSASGDGQYVMFDLGQPKNIGYVGIAFYKGDLRTTLIDIQTSNDAQTWTNVFTGNSRPNTVDMQAFDIPDIQARFVRIIGHGNSDGSTFTSLTEVMIYPPFPSGDTPVAIVPNITPTAPSGTVPFTKPGLTNPDGSEHAIHSPHQVTGVTRNVLDYGADPADNAQDDRIAIQNAIDASTAGDEVFIPNGVYNLITSPDGFINLKLKSGVNLRGESESQTILKSSIDDVKNSSVLKSSSQHDILISNLTVTSTWNRAFSLDHVINNPAAGGPDSMIAIANYGEDPSYNVTVDHVTVERFRRMAIRIENSHDVVVRHATFRNATDLGGGGAGYGTSIQGMPKVDRLGFDNDTYWNVVEDSNFEGPYLRHGSLIQNVAHNNVLRNNHYKNTKLDAIDLHGELEYLNEVYGNTVENIFTGGGVGLGNTGGTAPSNHSKTGPQNYIHDNVIRNAREGIVVTMGTPDTRIEHNIIENTTTVNNGVGINILNGPGTRIENNIIRNNTASGYWGILLEHDNGDQNAGGVGAGDPQDVQIIGNTITGNTNGIQLQKGTNISVIKNILDNPGTNYVKASGVTATEVWPSTDNTLSSLTTNAGALSPAFDAAQTEYTLSVSYDVSQITLTPNANDNNAQVTINGASVDRGTASTPIQLNVGSNVIEIVVTAENNATKTYRLKVTRNANDREDKGASPYSSAPGGPISTPSAKLGTKVSEVNGKTIITASVDTQALEAITKAQGGGPVTLAVETPGSTEQVQVNLTQSALNKLLEVPSVRIDSSIGGLKLPVKQLVSEQFAKLEVAITTNDSASAQAQAAGLHVVTSMDFSMKAVLNDGQSVDIHDFNQYVPYTLKVENGTLTERNLAAVRVVQDANGNVSYEPVPFTVQAGEVTIYGRANGTFMLIENQVSFGDTATHWAKNEIEQMANKWLVQGISKEEFRPDQPVTRAELAAMIVRTLGIKSSGDDAPFKDMNAKEWYNNAVNAAVKAGIITGYEDGTFRPEQTITRQEMAVMMNRALLAAGYNEQKVQGEAPSYEDQKQIQPWSQEAIDHLGKLKLMEGTSSSSFDPDMEATRAQSAVMLLRLLQVLTFTN</sequence>
<dbReference type="PROSITE" id="PS51272">
    <property type="entry name" value="SLH"/>
    <property type="match status" value="3"/>
</dbReference>
<evidence type="ECO:0000256" key="3">
    <source>
        <dbReference type="ARBA" id="ARBA00022729"/>
    </source>
</evidence>
<protein>
    <recommendedName>
        <fullName evidence="10">DNRLRE domain-containing protein</fullName>
    </recommendedName>
</protein>
<comment type="subcellular location">
    <subcellularLocation>
        <location evidence="1">Secreted</location>
    </subcellularLocation>
</comment>
<evidence type="ECO:0000313" key="9">
    <source>
        <dbReference type="Proteomes" id="UP000467637"/>
    </source>
</evidence>
<dbReference type="Pfam" id="PF00754">
    <property type="entry name" value="F5_F8_type_C"/>
    <property type="match status" value="1"/>
</dbReference>
<dbReference type="SMART" id="SM00710">
    <property type="entry name" value="PbH1"/>
    <property type="match status" value="10"/>
</dbReference>
<evidence type="ECO:0000259" key="6">
    <source>
        <dbReference type="PROSITE" id="PS50022"/>
    </source>
</evidence>
<dbReference type="Pfam" id="PF12733">
    <property type="entry name" value="Cadherin-like"/>
    <property type="match status" value="1"/>
</dbReference>
<dbReference type="InterPro" id="IPR006626">
    <property type="entry name" value="PbH1"/>
</dbReference>
<feature type="domain" description="F5/8 type C" evidence="6">
    <location>
        <begin position="309"/>
        <end position="426"/>
    </location>
</feature>
<dbReference type="InterPro" id="IPR012334">
    <property type="entry name" value="Pectin_lyas_fold"/>
</dbReference>
<evidence type="ECO:0000313" key="8">
    <source>
        <dbReference type="EMBL" id="MVQ35631.1"/>
    </source>
</evidence>
<feature type="domain" description="SLH" evidence="7">
    <location>
        <begin position="1371"/>
        <end position="1431"/>
    </location>
</feature>
<comment type="caution">
    <text evidence="8">The sequence shown here is derived from an EMBL/GenBank/DDBJ whole genome shotgun (WGS) entry which is preliminary data.</text>
</comment>
<dbReference type="Pfam" id="PF13229">
    <property type="entry name" value="Beta_helix"/>
    <property type="match status" value="1"/>
</dbReference>
<dbReference type="CDD" id="cd00063">
    <property type="entry name" value="FN3"/>
    <property type="match status" value="1"/>
</dbReference>
<evidence type="ECO:0000256" key="5">
    <source>
        <dbReference type="SAM" id="SignalP"/>
    </source>
</evidence>
<dbReference type="InterPro" id="IPR008979">
    <property type="entry name" value="Galactose-bd-like_sf"/>
</dbReference>
<gene>
    <name evidence="8" type="ORF">GON05_13320</name>
</gene>
<dbReference type="Gene3D" id="2.60.40.10">
    <property type="entry name" value="Immunoglobulins"/>
    <property type="match status" value="2"/>
</dbReference>
<feature type="region of interest" description="Disordered" evidence="4">
    <location>
        <begin position="1019"/>
        <end position="1049"/>
    </location>
</feature>
<dbReference type="InterPro" id="IPR001119">
    <property type="entry name" value="SLH_dom"/>
</dbReference>
<dbReference type="Pfam" id="PF24517">
    <property type="entry name" value="CBM96"/>
    <property type="match status" value="1"/>
</dbReference>
<keyword evidence="9" id="KW-1185">Reference proteome</keyword>
<dbReference type="SUPFAM" id="SSF49785">
    <property type="entry name" value="Galactose-binding domain-like"/>
    <property type="match status" value="1"/>
</dbReference>
<feature type="signal peptide" evidence="5">
    <location>
        <begin position="1"/>
        <end position="31"/>
    </location>
</feature>
<evidence type="ECO:0008006" key="10">
    <source>
        <dbReference type="Google" id="ProtNLM"/>
    </source>
</evidence>
<dbReference type="PROSITE" id="PS50022">
    <property type="entry name" value="FA58C_3"/>
    <property type="match status" value="1"/>
</dbReference>
<keyword evidence="2" id="KW-0964">Secreted</keyword>
<dbReference type="PANTHER" id="PTHR43308">
    <property type="entry name" value="OUTER MEMBRANE PROTEIN ALPHA-RELATED"/>
    <property type="match status" value="1"/>
</dbReference>
<feature type="domain" description="SLH" evidence="7">
    <location>
        <begin position="1304"/>
        <end position="1367"/>
    </location>
</feature>
<dbReference type="RefSeq" id="WP_157319588.1">
    <property type="nucleotide sequence ID" value="NZ_WSEM01000012.1"/>
</dbReference>
<name>A0ABW9U9E1_9BACL</name>
<dbReference type="InterPro" id="IPR051465">
    <property type="entry name" value="Cell_Envelope_Struct_Comp"/>
</dbReference>
<feature type="domain" description="SLH" evidence="7">
    <location>
        <begin position="1244"/>
        <end position="1303"/>
    </location>
</feature>
<keyword evidence="3 5" id="KW-0732">Signal</keyword>
<dbReference type="InterPro" id="IPR003961">
    <property type="entry name" value="FN3_dom"/>
</dbReference>
<dbReference type="Pfam" id="PF00395">
    <property type="entry name" value="SLH"/>
    <property type="match status" value="3"/>
</dbReference>
<feature type="chain" id="PRO_5046717422" description="DNRLRE domain-containing protein" evidence="5">
    <location>
        <begin position="32"/>
        <end position="1431"/>
    </location>
</feature>
<dbReference type="InterPro" id="IPR013783">
    <property type="entry name" value="Ig-like_fold"/>
</dbReference>
<evidence type="ECO:0000256" key="2">
    <source>
        <dbReference type="ARBA" id="ARBA00022525"/>
    </source>
</evidence>
<evidence type="ECO:0000259" key="7">
    <source>
        <dbReference type="PROSITE" id="PS51272"/>
    </source>
</evidence>
<dbReference type="InterPro" id="IPR000421">
    <property type="entry name" value="FA58C"/>
</dbReference>
<accession>A0ABW9U9E1</accession>
<evidence type="ECO:0000256" key="4">
    <source>
        <dbReference type="SAM" id="MobiDB-lite"/>
    </source>
</evidence>
<dbReference type="InterPro" id="IPR055372">
    <property type="entry name" value="CBM96"/>
</dbReference>
<dbReference type="SUPFAM" id="SSF49265">
    <property type="entry name" value="Fibronectin type III"/>
    <property type="match status" value="1"/>
</dbReference>
<organism evidence="8 9">
    <name type="scientific">Paenibacillus anseongense</name>
    <dbReference type="NCBI Taxonomy" id="2682845"/>
    <lineage>
        <taxon>Bacteria</taxon>
        <taxon>Bacillati</taxon>
        <taxon>Bacillota</taxon>
        <taxon>Bacilli</taxon>
        <taxon>Bacillales</taxon>
        <taxon>Paenibacillaceae</taxon>
        <taxon>Paenibacillus</taxon>
    </lineage>
</organism>